<keyword evidence="2" id="KW-1185">Reference proteome</keyword>
<proteinExistence type="predicted"/>
<gene>
    <name evidence="1" type="ORF">BIV24_15335</name>
</gene>
<evidence type="ECO:0000313" key="1">
    <source>
        <dbReference type="EMBL" id="OIJ91632.1"/>
    </source>
</evidence>
<dbReference type="EMBL" id="MLYP01000040">
    <property type="protein sequence ID" value="OIJ91632.1"/>
    <property type="molecule type" value="Genomic_DNA"/>
</dbReference>
<name>A0A1S2PDG9_9ACTN</name>
<dbReference type="OrthoDB" id="4145444at2"/>
<sequence length="168" mass="19409">MTSTADLRLQHIVEQSAVALTDATGRFHKRHLTDAVREQLAREDLDPHIKAAALDKLAQSLVTGFGEQRNPRRRRTNRLFHPQDVIKLGNGIWVWMARATDSDIVEWRRLSRRNRARVDLADNEVQDYTDEVLDAFRAHTDIVYLEDLERVVFGWTEDHTDQAALPES</sequence>
<accession>A0A1S2PDG9</accession>
<reference evidence="1 2" key="1">
    <citation type="submission" date="2016-10" db="EMBL/GenBank/DDBJ databases">
        <title>Genome sequence of Streptomyces sp. MUSC 93.</title>
        <authorList>
            <person name="Lee L.-H."/>
            <person name="Ser H.-L."/>
            <person name="Law J.W.-F."/>
        </authorList>
    </citation>
    <scope>NUCLEOTIDE SEQUENCE [LARGE SCALE GENOMIC DNA]</scope>
    <source>
        <strain evidence="1 2">MUSC 93</strain>
    </source>
</reference>
<comment type="caution">
    <text evidence="1">The sequence shown here is derived from an EMBL/GenBank/DDBJ whole genome shotgun (WGS) entry which is preliminary data.</text>
</comment>
<dbReference type="RefSeq" id="WP_071366853.1">
    <property type="nucleotide sequence ID" value="NZ_MLYP01000040.1"/>
</dbReference>
<dbReference type="AlphaFoldDB" id="A0A1S2PDG9"/>
<evidence type="ECO:0000313" key="2">
    <source>
        <dbReference type="Proteomes" id="UP000179935"/>
    </source>
</evidence>
<dbReference type="STRING" id="1428652.BIV24_15335"/>
<organism evidence="1 2">
    <name type="scientific">Streptomyces colonosanans</name>
    <dbReference type="NCBI Taxonomy" id="1428652"/>
    <lineage>
        <taxon>Bacteria</taxon>
        <taxon>Bacillati</taxon>
        <taxon>Actinomycetota</taxon>
        <taxon>Actinomycetes</taxon>
        <taxon>Kitasatosporales</taxon>
        <taxon>Streptomycetaceae</taxon>
        <taxon>Streptomyces</taxon>
    </lineage>
</organism>
<protein>
    <submittedName>
        <fullName evidence="1">Uncharacterized protein</fullName>
    </submittedName>
</protein>
<dbReference type="Proteomes" id="UP000179935">
    <property type="component" value="Unassembled WGS sequence"/>
</dbReference>